<keyword evidence="4" id="KW-1185">Reference proteome</keyword>
<evidence type="ECO:0000259" key="2">
    <source>
        <dbReference type="Pfam" id="PF14111"/>
    </source>
</evidence>
<organism evidence="3 4">
    <name type="scientific">Tanacetum coccineum</name>
    <dbReference type="NCBI Taxonomy" id="301880"/>
    <lineage>
        <taxon>Eukaryota</taxon>
        <taxon>Viridiplantae</taxon>
        <taxon>Streptophyta</taxon>
        <taxon>Embryophyta</taxon>
        <taxon>Tracheophyta</taxon>
        <taxon>Spermatophyta</taxon>
        <taxon>Magnoliopsida</taxon>
        <taxon>eudicotyledons</taxon>
        <taxon>Gunneridae</taxon>
        <taxon>Pentapetalae</taxon>
        <taxon>asterids</taxon>
        <taxon>campanulids</taxon>
        <taxon>Asterales</taxon>
        <taxon>Asteraceae</taxon>
        <taxon>Asteroideae</taxon>
        <taxon>Anthemideae</taxon>
        <taxon>Anthemidinae</taxon>
        <taxon>Tanacetum</taxon>
    </lineage>
</organism>
<proteinExistence type="predicted"/>
<sequence length="674" mass="76857">MTAKGRRSGKGVKEKQNSSSHDPVMVNDGVKRGTGTFTNNNVNVDQNALNLVHGLHASSSGTKVENADPSTCTIPINMNFSPITDPNNYGPIRSGPTSYAKVTSEPSRKIVNFRTLITPAGNRVDVVVPLEPIRAISELFVNTTYGFFLGKRVAYSVVANYVRNTWGKYGLVKSMLNSSTGLFFFQFSSMDGLDSMLKNDPWFIRNNPLILKKWNPDVNLLKEDVGNVPVWVKLHGVLVTVFSEDGLSSIATKLGTSLMLDSYTSDMCMQSWGRLFKTTSLDYSSSPEFDLFSDYGDHFEEEVAEAMGEPTMEEYMTITRINYESGNEKGMIELKGLFLIELCDNAFSGTNGEDAIEHIENFLEIVDSLNIPNISNNQLRVRVFPFSLTRAASKKIEANGDNSERRGDDEEVNEKPWTDDGSWSEPIDNIHHECNPLRFEDGIAKWPTCNWKKDEYCNTGDLSGFIRNGNLICYEDYEWYDTIEDNELKEEALINKRILEESKNVMEESSDVEWDRDSPVDEWKDYEHTTYIKTDVSSNQNTYNNVCQIVMDHCKTQKEQGWFDEHEIMGDDDDDISYLEDYLIQKDPPYYVNKDEERSKERRCKPLGVPYVKPTTCKMEKFEVIKCSFGTAEEFVAINEYGYNDWPRTKEDACHAYQDIFVKMDEGWLVTRAE</sequence>
<dbReference type="InterPro" id="IPR025558">
    <property type="entry name" value="DUF4283"/>
</dbReference>
<comment type="caution">
    <text evidence="3">The sequence shown here is derived from an EMBL/GenBank/DDBJ whole genome shotgun (WGS) entry which is preliminary data.</text>
</comment>
<accession>A0ABQ5FN67</accession>
<reference evidence="3" key="1">
    <citation type="journal article" date="2022" name="Int. J. Mol. Sci.">
        <title>Draft Genome of Tanacetum Coccineum: Genomic Comparison of Closely Related Tanacetum-Family Plants.</title>
        <authorList>
            <person name="Yamashiro T."/>
            <person name="Shiraishi A."/>
            <person name="Nakayama K."/>
            <person name="Satake H."/>
        </authorList>
    </citation>
    <scope>NUCLEOTIDE SEQUENCE</scope>
</reference>
<gene>
    <name evidence="3" type="ORF">Tco_1015830</name>
</gene>
<dbReference type="PANTHER" id="PTHR31286:SF99">
    <property type="entry name" value="DUF4283 DOMAIN-CONTAINING PROTEIN"/>
    <property type="match status" value="1"/>
</dbReference>
<protein>
    <submittedName>
        <fullName evidence="3">Zf-BED domain-containing protein</fullName>
    </submittedName>
</protein>
<feature type="compositionally biased region" description="Basic residues" evidence="1">
    <location>
        <begin position="1"/>
        <end position="10"/>
    </location>
</feature>
<dbReference type="PANTHER" id="PTHR31286">
    <property type="entry name" value="GLYCINE-RICH CELL WALL STRUCTURAL PROTEIN 1.8-LIKE"/>
    <property type="match status" value="1"/>
</dbReference>
<evidence type="ECO:0000313" key="4">
    <source>
        <dbReference type="Proteomes" id="UP001151760"/>
    </source>
</evidence>
<evidence type="ECO:0000256" key="1">
    <source>
        <dbReference type="SAM" id="MobiDB-lite"/>
    </source>
</evidence>
<feature type="compositionally biased region" description="Basic and acidic residues" evidence="1">
    <location>
        <begin position="397"/>
        <end position="418"/>
    </location>
</feature>
<feature type="region of interest" description="Disordered" evidence="1">
    <location>
        <begin position="397"/>
        <end position="425"/>
    </location>
</feature>
<dbReference type="Pfam" id="PF14111">
    <property type="entry name" value="DUF4283"/>
    <property type="match status" value="1"/>
</dbReference>
<feature type="region of interest" description="Disordered" evidence="1">
    <location>
        <begin position="1"/>
        <end position="39"/>
    </location>
</feature>
<dbReference type="Proteomes" id="UP001151760">
    <property type="component" value="Unassembled WGS sequence"/>
</dbReference>
<reference evidence="3" key="2">
    <citation type="submission" date="2022-01" db="EMBL/GenBank/DDBJ databases">
        <authorList>
            <person name="Yamashiro T."/>
            <person name="Shiraishi A."/>
            <person name="Satake H."/>
            <person name="Nakayama K."/>
        </authorList>
    </citation>
    <scope>NUCLEOTIDE SEQUENCE</scope>
</reference>
<dbReference type="EMBL" id="BQNB010017536">
    <property type="protein sequence ID" value="GJT64350.1"/>
    <property type="molecule type" value="Genomic_DNA"/>
</dbReference>
<dbReference type="InterPro" id="IPR040256">
    <property type="entry name" value="At4g02000-like"/>
</dbReference>
<feature type="domain" description="DUF4283" evidence="2">
    <location>
        <begin position="138"/>
        <end position="220"/>
    </location>
</feature>
<evidence type="ECO:0000313" key="3">
    <source>
        <dbReference type="EMBL" id="GJT64350.1"/>
    </source>
</evidence>
<name>A0ABQ5FN67_9ASTR</name>